<keyword evidence="5" id="KW-1185">Reference proteome</keyword>
<dbReference type="RefSeq" id="WP_048164000.1">
    <property type="nucleotide sequence ID" value="NZ_CP006019.1"/>
</dbReference>
<feature type="transmembrane region" description="Helical" evidence="3">
    <location>
        <begin position="57"/>
        <end position="79"/>
    </location>
</feature>
<dbReference type="STRING" id="1343739.PAP_00400"/>
<dbReference type="GeneID" id="24841216"/>
<keyword evidence="3" id="KW-0812">Transmembrane</keyword>
<feature type="region of interest" description="Disordered" evidence="2">
    <location>
        <begin position="15"/>
        <end position="48"/>
    </location>
</feature>
<evidence type="ECO:0000256" key="2">
    <source>
        <dbReference type="SAM" id="MobiDB-lite"/>
    </source>
</evidence>
<dbReference type="KEGG" id="ppac:PAP_00400"/>
<sequence length="478" mass="53493">MSENIEEKIKRLRELGKAAAEPESSAPPLKPTRIPKRPPKKPSRIGSLRERERRKRILIGAAVVTIILLISIAAAYMYMQGKAARELEAAKNAKLNEVNAYFKGNLSDDPVKNQLIVKIKAAQSIDELAQIDVKAAYEARVAEIKREQELEAQRKAQEEINKAKSEKLAEVELEFSPLLNQPLPEDLKNEVITTLNSLKDSINKAQSKEEISEVDPTPYLVDLWRKYYYYIIDSTPSQKVILKRNGEKRIYTKVEAKYEISKITDYSELLKYTIEKAEMVKIALVLTRESVVGGYLQPGEKIQVFAKNTSNIYMKIVDEGFVDLVLLPTQAGTISVSEAQSESNAYTSQSTTKYSQTTSESTTYKPGTSTISNSQSTEENEEYSSGQTSSESSSASYNYNVNLGEILKAIAANKIVAPDEVKESLDMYGWKIMELEQATKMLALDPSTPVLVIIEVPSEFVSDILTYKDKLYIAKVIG</sequence>
<feature type="compositionally biased region" description="Low complexity" evidence="2">
    <location>
        <begin position="383"/>
        <end position="394"/>
    </location>
</feature>
<protein>
    <recommendedName>
        <fullName evidence="6">DUF515 domain-containing protein</fullName>
    </recommendedName>
</protein>
<dbReference type="AlphaFoldDB" id="A0A075LRC3"/>
<dbReference type="HOGENOM" id="CLU_541456_0_0_2"/>
<keyword evidence="3" id="KW-0472">Membrane</keyword>
<evidence type="ECO:0008006" key="6">
    <source>
        <dbReference type="Google" id="ProtNLM"/>
    </source>
</evidence>
<evidence type="ECO:0000313" key="4">
    <source>
        <dbReference type="EMBL" id="AIF68527.1"/>
    </source>
</evidence>
<proteinExistence type="predicted"/>
<feature type="coiled-coil region" evidence="1">
    <location>
        <begin position="146"/>
        <end position="174"/>
    </location>
</feature>
<dbReference type="Proteomes" id="UP000027981">
    <property type="component" value="Chromosome"/>
</dbReference>
<dbReference type="Pfam" id="PF04415">
    <property type="entry name" value="DUF515"/>
    <property type="match status" value="1"/>
</dbReference>
<reference evidence="5" key="1">
    <citation type="submission" date="2013-06" db="EMBL/GenBank/DDBJ databases">
        <title>Complete Genome Sequence of Hyperthermophilic Palaeococcus pacificus DY20341T, Isolated from a Deep-Sea Hydrothermal Sediments.</title>
        <authorList>
            <person name="Zeng X."/>
            <person name="Shao Z."/>
        </authorList>
    </citation>
    <scope>NUCLEOTIDE SEQUENCE [LARGE SCALE GENOMIC DNA]</scope>
    <source>
        <strain evidence="5">DY20341</strain>
    </source>
</reference>
<evidence type="ECO:0000313" key="5">
    <source>
        <dbReference type="Proteomes" id="UP000027981"/>
    </source>
</evidence>
<feature type="compositionally biased region" description="Low complexity" evidence="2">
    <location>
        <begin position="346"/>
        <end position="365"/>
    </location>
</feature>
<dbReference type="eggNOG" id="arCOG03421">
    <property type="taxonomic scope" value="Archaea"/>
</dbReference>
<feature type="compositionally biased region" description="Low complexity" evidence="2">
    <location>
        <begin position="18"/>
        <end position="27"/>
    </location>
</feature>
<name>A0A075LRC3_9EURY</name>
<evidence type="ECO:0000256" key="1">
    <source>
        <dbReference type="SAM" id="Coils"/>
    </source>
</evidence>
<evidence type="ECO:0000256" key="3">
    <source>
        <dbReference type="SAM" id="Phobius"/>
    </source>
</evidence>
<gene>
    <name evidence="4" type="ORF">PAP_00400</name>
</gene>
<feature type="region of interest" description="Disordered" evidence="2">
    <location>
        <begin position="338"/>
        <end position="394"/>
    </location>
</feature>
<dbReference type="InterPro" id="IPR007509">
    <property type="entry name" value="DUF515"/>
</dbReference>
<organism evidence="4 5">
    <name type="scientific">Palaeococcus pacificus DY20341</name>
    <dbReference type="NCBI Taxonomy" id="1343739"/>
    <lineage>
        <taxon>Archaea</taxon>
        <taxon>Methanobacteriati</taxon>
        <taxon>Methanobacteriota</taxon>
        <taxon>Thermococci</taxon>
        <taxon>Thermococcales</taxon>
        <taxon>Thermococcaceae</taxon>
        <taxon>Palaeococcus</taxon>
    </lineage>
</organism>
<keyword evidence="1" id="KW-0175">Coiled coil</keyword>
<dbReference type="EMBL" id="CP006019">
    <property type="protein sequence ID" value="AIF68527.1"/>
    <property type="molecule type" value="Genomic_DNA"/>
</dbReference>
<reference evidence="4 5" key="2">
    <citation type="journal article" date="2015" name="Genome Announc.">
        <title>Complete Genome Sequence of Hyperthermophilic Piezophilic Archaeon Palaeococcus pacificus DY20341T, Isolated from Deep-Sea Hydrothermal Sediments.</title>
        <authorList>
            <person name="Zeng X."/>
            <person name="Jebbar M."/>
            <person name="Shao Z."/>
        </authorList>
    </citation>
    <scope>NUCLEOTIDE SEQUENCE [LARGE SCALE GENOMIC DNA]</scope>
    <source>
        <strain evidence="4 5">DY20341</strain>
    </source>
</reference>
<accession>A0A075LRC3</accession>
<feature type="compositionally biased region" description="Polar residues" evidence="2">
    <location>
        <begin position="366"/>
        <end position="377"/>
    </location>
</feature>
<keyword evidence="3" id="KW-1133">Transmembrane helix</keyword>
<feature type="compositionally biased region" description="Basic residues" evidence="2">
    <location>
        <begin position="33"/>
        <end position="43"/>
    </location>
</feature>